<dbReference type="EMBL" id="KV454213">
    <property type="protein sequence ID" value="ODQ57832.1"/>
    <property type="molecule type" value="Genomic_DNA"/>
</dbReference>
<feature type="non-terminal residue" evidence="1">
    <location>
        <position position="83"/>
    </location>
</feature>
<dbReference type="Proteomes" id="UP000094112">
    <property type="component" value="Unassembled WGS sequence"/>
</dbReference>
<dbReference type="GeneID" id="30197836"/>
<dbReference type="AlphaFoldDB" id="A0A1E3NYQ2"/>
<evidence type="ECO:0000313" key="1">
    <source>
        <dbReference type="EMBL" id="ODQ57832.1"/>
    </source>
</evidence>
<keyword evidence="2" id="KW-1185">Reference proteome</keyword>
<feature type="non-terminal residue" evidence="1">
    <location>
        <position position="1"/>
    </location>
</feature>
<accession>A0A1E3NYQ2</accession>
<dbReference type="Pfam" id="PF00660">
    <property type="entry name" value="SRP1_TIP1"/>
    <property type="match status" value="1"/>
</dbReference>
<gene>
    <name evidence="1" type="ORF">WICANDRAFT_13980</name>
</gene>
<proteinExistence type="predicted"/>
<dbReference type="InterPro" id="IPR000992">
    <property type="entry name" value="SRP1_TIP1"/>
</dbReference>
<dbReference type="RefSeq" id="XP_019037039.1">
    <property type="nucleotide sequence ID" value="XM_019180590.1"/>
</dbReference>
<dbReference type="PROSITE" id="PS00724">
    <property type="entry name" value="SRP1_TIP1"/>
    <property type="match status" value="1"/>
</dbReference>
<organism evidence="1 2">
    <name type="scientific">Wickerhamomyces anomalus (strain ATCC 58044 / CBS 1984 / NCYC 433 / NRRL Y-366-8)</name>
    <name type="common">Yeast</name>
    <name type="synonym">Hansenula anomala</name>
    <dbReference type="NCBI Taxonomy" id="683960"/>
    <lineage>
        <taxon>Eukaryota</taxon>
        <taxon>Fungi</taxon>
        <taxon>Dikarya</taxon>
        <taxon>Ascomycota</taxon>
        <taxon>Saccharomycotina</taxon>
        <taxon>Saccharomycetes</taxon>
        <taxon>Phaffomycetales</taxon>
        <taxon>Wickerhamomycetaceae</taxon>
        <taxon>Wickerhamomyces</taxon>
    </lineage>
</organism>
<protein>
    <submittedName>
        <fullName evidence="1">Uncharacterized protein</fullName>
    </submittedName>
</protein>
<name>A0A1E3NYQ2_WICAA</name>
<evidence type="ECO:0000313" key="2">
    <source>
        <dbReference type="Proteomes" id="UP000094112"/>
    </source>
</evidence>
<dbReference type="OrthoDB" id="4069694at2759"/>
<sequence>VLFSDVKSHLNDYMSYVQNNPTFSFPTELINYFTAITTYTDDSYTTLLSDFPASQIATLASELPWYSSRLETKLESAFTADGL</sequence>
<reference evidence="1 2" key="1">
    <citation type="journal article" date="2016" name="Proc. Natl. Acad. Sci. U.S.A.">
        <title>Comparative genomics of biotechnologically important yeasts.</title>
        <authorList>
            <person name="Riley R."/>
            <person name="Haridas S."/>
            <person name="Wolfe K.H."/>
            <person name="Lopes M.R."/>
            <person name="Hittinger C.T."/>
            <person name="Goeker M."/>
            <person name="Salamov A.A."/>
            <person name="Wisecaver J.H."/>
            <person name="Long T.M."/>
            <person name="Calvey C.H."/>
            <person name="Aerts A.L."/>
            <person name="Barry K.W."/>
            <person name="Choi C."/>
            <person name="Clum A."/>
            <person name="Coughlan A.Y."/>
            <person name="Deshpande S."/>
            <person name="Douglass A.P."/>
            <person name="Hanson S.J."/>
            <person name="Klenk H.-P."/>
            <person name="LaButti K.M."/>
            <person name="Lapidus A."/>
            <person name="Lindquist E.A."/>
            <person name="Lipzen A.M."/>
            <person name="Meier-Kolthoff J.P."/>
            <person name="Ohm R.A."/>
            <person name="Otillar R.P."/>
            <person name="Pangilinan J.L."/>
            <person name="Peng Y."/>
            <person name="Rokas A."/>
            <person name="Rosa C.A."/>
            <person name="Scheuner C."/>
            <person name="Sibirny A.A."/>
            <person name="Slot J.C."/>
            <person name="Stielow J.B."/>
            <person name="Sun H."/>
            <person name="Kurtzman C.P."/>
            <person name="Blackwell M."/>
            <person name="Grigoriev I.V."/>
            <person name="Jeffries T.W."/>
        </authorList>
    </citation>
    <scope>NUCLEOTIDE SEQUENCE [LARGE SCALE GENOMIC DNA]</scope>
    <source>
        <strain evidence="2">ATCC 58044 / CBS 1984 / NCYC 433 / NRRL Y-366-8</strain>
    </source>
</reference>